<feature type="domain" description="PAS" evidence="5">
    <location>
        <begin position="26"/>
        <end position="122"/>
    </location>
</feature>
<evidence type="ECO:0000256" key="4">
    <source>
        <dbReference type="SAM" id="SignalP"/>
    </source>
</evidence>
<organism evidence="6 7">
    <name type="scientific">Sphaeroforma arctica JP610</name>
    <dbReference type="NCBI Taxonomy" id="667725"/>
    <lineage>
        <taxon>Eukaryota</taxon>
        <taxon>Ichthyosporea</taxon>
        <taxon>Ichthyophonida</taxon>
        <taxon>Sphaeroforma</taxon>
    </lineage>
</organism>
<dbReference type="GeneID" id="25906878"/>
<proteinExistence type="predicted"/>
<dbReference type="STRING" id="667725.A0A0L0FXD1"/>
<dbReference type="Proteomes" id="UP000054560">
    <property type="component" value="Unassembled WGS sequence"/>
</dbReference>
<evidence type="ECO:0000256" key="1">
    <source>
        <dbReference type="ARBA" id="ARBA00022630"/>
    </source>
</evidence>
<keyword evidence="3" id="KW-0157">Chromophore</keyword>
<accession>A0A0L0FXD1</accession>
<name>A0A0L0FXD1_9EUKA</name>
<evidence type="ECO:0000256" key="3">
    <source>
        <dbReference type="ARBA" id="ARBA00022991"/>
    </source>
</evidence>
<dbReference type="EMBL" id="KQ242048">
    <property type="protein sequence ID" value="KNC81304.1"/>
    <property type="molecule type" value="Genomic_DNA"/>
</dbReference>
<keyword evidence="4" id="KW-0732">Signal</keyword>
<dbReference type="AlphaFoldDB" id="A0A0L0FXD1"/>
<protein>
    <recommendedName>
        <fullName evidence="5">PAS domain-containing protein</fullName>
    </recommendedName>
</protein>
<sequence>MTWFSITISLANMLPYCVTIATMASPEAPLAFVNFNFVSQTKYSVKESLGKDCRFLQGPETKPEHRARFREALENGEACISDITNYKKDGQQFPCRLHLQPVYGKQQQSKPVFYIGLQTDMSNVTLVNGNNVVLEPLLEFFAANNNSNT</sequence>
<dbReference type="PANTHER" id="PTHR47429">
    <property type="entry name" value="PROTEIN TWIN LOV 1"/>
    <property type="match status" value="1"/>
</dbReference>
<feature type="signal peptide" evidence="4">
    <location>
        <begin position="1"/>
        <end position="19"/>
    </location>
</feature>
<dbReference type="eggNOG" id="ENOG502S3IW">
    <property type="taxonomic scope" value="Eukaryota"/>
</dbReference>
<reference evidence="6 7" key="1">
    <citation type="submission" date="2011-02" db="EMBL/GenBank/DDBJ databases">
        <title>The Genome Sequence of Sphaeroforma arctica JP610.</title>
        <authorList>
            <consortium name="The Broad Institute Genome Sequencing Platform"/>
            <person name="Russ C."/>
            <person name="Cuomo C."/>
            <person name="Young S.K."/>
            <person name="Zeng Q."/>
            <person name="Gargeya S."/>
            <person name="Alvarado L."/>
            <person name="Berlin A."/>
            <person name="Chapman S.B."/>
            <person name="Chen Z."/>
            <person name="Freedman E."/>
            <person name="Gellesch M."/>
            <person name="Goldberg J."/>
            <person name="Griggs A."/>
            <person name="Gujja S."/>
            <person name="Heilman E."/>
            <person name="Heiman D."/>
            <person name="Howarth C."/>
            <person name="Mehta T."/>
            <person name="Neiman D."/>
            <person name="Pearson M."/>
            <person name="Roberts A."/>
            <person name="Saif S."/>
            <person name="Shea T."/>
            <person name="Shenoy N."/>
            <person name="Sisk P."/>
            <person name="Stolte C."/>
            <person name="Sykes S."/>
            <person name="White J."/>
            <person name="Yandava C."/>
            <person name="Burger G."/>
            <person name="Gray M.W."/>
            <person name="Holland P.W.H."/>
            <person name="King N."/>
            <person name="Lang F.B.F."/>
            <person name="Roger A.J."/>
            <person name="Ruiz-Trillo I."/>
            <person name="Haas B."/>
            <person name="Nusbaum C."/>
            <person name="Birren B."/>
        </authorList>
    </citation>
    <scope>NUCLEOTIDE SEQUENCE [LARGE SCALE GENOMIC DNA]</scope>
    <source>
        <strain evidence="6 7">JP610</strain>
    </source>
</reference>
<dbReference type="InterPro" id="IPR000014">
    <property type="entry name" value="PAS"/>
</dbReference>
<keyword evidence="7" id="KW-1185">Reference proteome</keyword>
<evidence type="ECO:0000313" key="7">
    <source>
        <dbReference type="Proteomes" id="UP000054560"/>
    </source>
</evidence>
<evidence type="ECO:0000259" key="5">
    <source>
        <dbReference type="Pfam" id="PF13426"/>
    </source>
</evidence>
<dbReference type="Gene3D" id="3.30.450.20">
    <property type="entry name" value="PAS domain"/>
    <property type="match status" value="1"/>
</dbReference>
<keyword evidence="2" id="KW-0288">FMN</keyword>
<dbReference type="InterPro" id="IPR001610">
    <property type="entry name" value="PAC"/>
</dbReference>
<dbReference type="OrthoDB" id="432483at2759"/>
<dbReference type="Pfam" id="PF13426">
    <property type="entry name" value="PAS_9"/>
    <property type="match status" value="1"/>
</dbReference>
<evidence type="ECO:0000256" key="2">
    <source>
        <dbReference type="ARBA" id="ARBA00022643"/>
    </source>
</evidence>
<gene>
    <name evidence="6" type="ORF">SARC_06374</name>
</gene>
<keyword evidence="1" id="KW-0285">Flavoprotein</keyword>
<dbReference type="RefSeq" id="XP_014155206.1">
    <property type="nucleotide sequence ID" value="XM_014299731.1"/>
</dbReference>
<dbReference type="SMART" id="SM00086">
    <property type="entry name" value="PAC"/>
    <property type="match status" value="1"/>
</dbReference>
<dbReference type="InterPro" id="IPR035965">
    <property type="entry name" value="PAS-like_dom_sf"/>
</dbReference>
<feature type="chain" id="PRO_5005538958" description="PAS domain-containing protein" evidence="4">
    <location>
        <begin position="20"/>
        <end position="149"/>
    </location>
</feature>
<dbReference type="CDD" id="cd00130">
    <property type="entry name" value="PAS"/>
    <property type="match status" value="1"/>
</dbReference>
<dbReference type="SUPFAM" id="SSF55785">
    <property type="entry name" value="PYP-like sensor domain (PAS domain)"/>
    <property type="match status" value="1"/>
</dbReference>
<dbReference type="NCBIfam" id="TIGR00229">
    <property type="entry name" value="sensory_box"/>
    <property type="match status" value="1"/>
</dbReference>
<dbReference type="GO" id="GO:0005634">
    <property type="term" value="C:nucleus"/>
    <property type="evidence" value="ECO:0007669"/>
    <property type="project" value="TreeGrafter"/>
</dbReference>
<dbReference type="PANTHER" id="PTHR47429:SF2">
    <property type="entry name" value="PROTEIN TWIN LOV 1"/>
    <property type="match status" value="1"/>
</dbReference>
<evidence type="ECO:0000313" key="6">
    <source>
        <dbReference type="EMBL" id="KNC81304.1"/>
    </source>
</evidence>